<evidence type="ECO:0000256" key="2">
    <source>
        <dbReference type="SAM" id="Phobius"/>
    </source>
</evidence>
<keyword evidence="2" id="KW-0812">Transmembrane</keyword>
<keyword evidence="2" id="KW-0472">Membrane</keyword>
<dbReference type="Proteomes" id="UP000319783">
    <property type="component" value="Unassembled WGS sequence"/>
</dbReference>
<dbReference type="Gene3D" id="1.10.287.1490">
    <property type="match status" value="1"/>
</dbReference>
<keyword evidence="2" id="KW-1133">Transmembrane helix</keyword>
<comment type="caution">
    <text evidence="3">The sequence shown here is derived from an EMBL/GenBank/DDBJ whole genome shotgun (WGS) entry which is preliminary data.</text>
</comment>
<feature type="coiled-coil region" evidence="1">
    <location>
        <begin position="311"/>
        <end position="377"/>
    </location>
</feature>
<feature type="coiled-coil region" evidence="1">
    <location>
        <begin position="104"/>
        <end position="261"/>
    </location>
</feature>
<accession>A0A533Q9R3</accession>
<dbReference type="EMBL" id="SULG01000067">
    <property type="protein sequence ID" value="TLD40999.1"/>
    <property type="molecule type" value="Genomic_DNA"/>
</dbReference>
<evidence type="ECO:0000256" key="1">
    <source>
        <dbReference type="SAM" id="Coils"/>
    </source>
</evidence>
<dbReference type="AlphaFoldDB" id="A0A533Q9R3"/>
<dbReference type="SUPFAM" id="SSF57997">
    <property type="entry name" value="Tropomyosin"/>
    <property type="match status" value="1"/>
</dbReference>
<keyword evidence="1" id="KW-0175">Coiled coil</keyword>
<protein>
    <submittedName>
        <fullName evidence="3">Chromosome partition protein smc</fullName>
    </submittedName>
</protein>
<organism evidence="3 4">
    <name type="scientific">Candidatus Jettenia ecosi</name>
    <dbReference type="NCBI Taxonomy" id="2494326"/>
    <lineage>
        <taxon>Bacteria</taxon>
        <taxon>Pseudomonadati</taxon>
        <taxon>Planctomycetota</taxon>
        <taxon>Candidatus Brocadiia</taxon>
        <taxon>Candidatus Brocadiales</taxon>
        <taxon>Candidatus Brocadiaceae</taxon>
        <taxon>Candidatus Jettenia</taxon>
    </lineage>
</organism>
<sequence>MTETAINETPERKGSYLDRGFPMGKTLLGILGIVFFLQSLSAWKIMNLEREKASFEAERQNFHLLKQQLPDLQKTTSDLEMKKLELQGDVDTLEKRKTMTLGELKLFEQKANDLKSANEFTESRLKNTDNLLTERKAKCEELQAQQKNFNEEVSALESKIKEYHLEFNALQERVNKLRGEEKGLEVKIVRLETREEELRKLNSEFSNVIANLKSGSSEFEKYQHDIKTGLQNTKQTLEDATQNMRNSVTKLDQEVTNLKNASFDLRNNTDQSANKLKISVDQLSNTSAQSGPLLEDLANELKSFQQKQVTMAETQNKFEILLRQIENSAKDFNMDKLGLQEVYKKLKEETLNAIKKIEELRDVNLKLQKEFDGLRKTINTLPRDEGVKAAKQ</sequence>
<name>A0A533Q9R3_9BACT</name>
<feature type="transmembrane region" description="Helical" evidence="2">
    <location>
        <begin position="26"/>
        <end position="43"/>
    </location>
</feature>
<reference evidence="3 4" key="1">
    <citation type="submission" date="2019-04" db="EMBL/GenBank/DDBJ databases">
        <title>Genome of a novel bacterium Candidatus Jettenia ecosi reconstructed from metagenome of an anammox bioreactor.</title>
        <authorList>
            <person name="Mardanov A.V."/>
            <person name="Beletsky A.V."/>
            <person name="Ravin N.V."/>
            <person name="Botchkova E.A."/>
            <person name="Litti Y.V."/>
            <person name="Nozhevnikova A.N."/>
        </authorList>
    </citation>
    <scope>NUCLEOTIDE SEQUENCE [LARGE SCALE GENOMIC DNA]</scope>
    <source>
        <strain evidence="3">J2</strain>
    </source>
</reference>
<proteinExistence type="predicted"/>
<evidence type="ECO:0000313" key="4">
    <source>
        <dbReference type="Proteomes" id="UP000319783"/>
    </source>
</evidence>
<evidence type="ECO:0000313" key="3">
    <source>
        <dbReference type="EMBL" id="TLD40999.1"/>
    </source>
</evidence>
<gene>
    <name evidence="3" type="ORF">JETT_2727</name>
</gene>